<evidence type="ECO:0008006" key="3">
    <source>
        <dbReference type="Google" id="ProtNLM"/>
    </source>
</evidence>
<evidence type="ECO:0000313" key="1">
    <source>
        <dbReference type="EMBL" id="QEX17295.1"/>
    </source>
</evidence>
<sequence>MASLFWDDRLADLFAYWSAKRGNRPAPSRRDLDPRDITRLLPFLHLIDVEPEPMRFRHRLVGSELVDMMGRNVSGKYVTDVFYGRAADEILETMRSLATEIRPFRRRSRMEWHRADWLTMESLELPLIDETGRVNMILCGRSFTMTDPAFGSTLNFDPLPLR</sequence>
<keyword evidence="2" id="KW-1185">Reference proteome</keyword>
<dbReference type="InterPro" id="IPR009922">
    <property type="entry name" value="DUF1457"/>
</dbReference>
<dbReference type="KEGG" id="htq:FRZ44_25910"/>
<reference evidence="1 2" key="1">
    <citation type="submission" date="2019-08" db="EMBL/GenBank/DDBJ databases">
        <title>Hyperibacter terrae gen. nov., sp. nov. and Hyperibacter viscosus sp. nov., two new members in the family Rhodospirillaceae isolated from the rhizosphere of Hypericum perforatum.</title>
        <authorList>
            <person name="Noviana Z."/>
        </authorList>
    </citation>
    <scope>NUCLEOTIDE SEQUENCE [LARGE SCALE GENOMIC DNA]</scope>
    <source>
        <strain evidence="1 2">R5913</strain>
    </source>
</reference>
<accession>A0A5J6MLE7</accession>
<dbReference type="RefSeq" id="WP_191908565.1">
    <property type="nucleotide sequence ID" value="NZ_CP042906.1"/>
</dbReference>
<name>A0A5J6MLE7_9PROT</name>
<gene>
    <name evidence="1" type="ORF">FRZ44_25910</name>
</gene>
<dbReference type="AlphaFoldDB" id="A0A5J6MLE7"/>
<organism evidence="1 2">
    <name type="scientific">Hypericibacter terrae</name>
    <dbReference type="NCBI Taxonomy" id="2602015"/>
    <lineage>
        <taxon>Bacteria</taxon>
        <taxon>Pseudomonadati</taxon>
        <taxon>Pseudomonadota</taxon>
        <taxon>Alphaproteobacteria</taxon>
        <taxon>Rhodospirillales</taxon>
        <taxon>Dongiaceae</taxon>
        <taxon>Hypericibacter</taxon>
    </lineage>
</organism>
<evidence type="ECO:0000313" key="2">
    <source>
        <dbReference type="Proteomes" id="UP000326202"/>
    </source>
</evidence>
<proteinExistence type="predicted"/>
<dbReference type="EMBL" id="CP042906">
    <property type="protein sequence ID" value="QEX17295.1"/>
    <property type="molecule type" value="Genomic_DNA"/>
</dbReference>
<dbReference type="Pfam" id="PF07310">
    <property type="entry name" value="PAS_5"/>
    <property type="match status" value="1"/>
</dbReference>
<protein>
    <recommendedName>
        <fullName evidence="3">PAS domain-containing protein</fullName>
    </recommendedName>
</protein>
<dbReference type="Proteomes" id="UP000326202">
    <property type="component" value="Chromosome"/>
</dbReference>